<gene>
    <name evidence="1" type="ORF">ALQ30_200175</name>
</gene>
<dbReference type="AlphaFoldDB" id="A0A3M4ASX2"/>
<evidence type="ECO:0000313" key="2">
    <source>
        <dbReference type="Proteomes" id="UP000281604"/>
    </source>
</evidence>
<sequence>MARAVGETQNAALGTAIHTDDGDLFAKGLPDDFLLERFQALAGEDNLLDIDVHTVMLHGIDELQDSGWHAEQYVELDRVKRFEMALGHQGDVTYGHDVSTAVTGHHGNHVVQSRKQVDREQVGAAITGQNKAVAAEDVGEGAVFIDFAVVVVITAFEVAAGATGKADQAVSLIAL</sequence>
<comment type="caution">
    <text evidence="1">The sequence shown here is derived from an EMBL/GenBank/DDBJ whole genome shotgun (WGS) entry which is preliminary data.</text>
</comment>
<reference evidence="1 2" key="1">
    <citation type="submission" date="2018-08" db="EMBL/GenBank/DDBJ databases">
        <title>Recombination of ecologically and evolutionarily significant loci maintains genetic cohesion in the Pseudomonas syringae species complex.</title>
        <authorList>
            <person name="Dillon M."/>
            <person name="Thakur S."/>
            <person name="Almeida R.N.D."/>
            <person name="Weir B.S."/>
            <person name="Guttman D.S."/>
        </authorList>
    </citation>
    <scope>NUCLEOTIDE SEQUENCE [LARGE SCALE GENOMIC DNA]</scope>
    <source>
        <strain evidence="1 2">ICMP 3706</strain>
    </source>
</reference>
<accession>A0A3M4ASX2</accession>
<proteinExistence type="predicted"/>
<name>A0A3M4ASX2_9PSED</name>
<dbReference type="Proteomes" id="UP000281604">
    <property type="component" value="Unassembled WGS sequence"/>
</dbReference>
<evidence type="ECO:0000313" key="1">
    <source>
        <dbReference type="EMBL" id="RMP09872.1"/>
    </source>
</evidence>
<dbReference type="EMBL" id="RBQE01000187">
    <property type="protein sequence ID" value="RMP09872.1"/>
    <property type="molecule type" value="Genomic_DNA"/>
</dbReference>
<organism evidence="1 2">
    <name type="scientific">Pseudomonas syringae pv. persicae</name>
    <dbReference type="NCBI Taxonomy" id="237306"/>
    <lineage>
        <taxon>Bacteria</taxon>
        <taxon>Pseudomonadati</taxon>
        <taxon>Pseudomonadota</taxon>
        <taxon>Gammaproteobacteria</taxon>
        <taxon>Pseudomonadales</taxon>
        <taxon>Pseudomonadaceae</taxon>
        <taxon>Pseudomonas</taxon>
    </lineage>
</organism>
<protein>
    <submittedName>
        <fullName evidence="1">Uncharacterized protein</fullName>
    </submittedName>
</protein>